<organism evidence="1">
    <name type="scientific">human gut metagenome</name>
    <dbReference type="NCBI Taxonomy" id="408170"/>
    <lineage>
        <taxon>unclassified sequences</taxon>
        <taxon>metagenomes</taxon>
        <taxon>organismal metagenomes</taxon>
    </lineage>
</organism>
<dbReference type="EMBL" id="AZMM01006933">
    <property type="protein sequence ID" value="ETJ39096.1"/>
    <property type="molecule type" value="Genomic_DNA"/>
</dbReference>
<evidence type="ECO:0000313" key="1">
    <source>
        <dbReference type="EMBL" id="ETJ39096.1"/>
    </source>
</evidence>
<gene>
    <name evidence="1" type="ORF">Q604_UNBC06933G0001</name>
</gene>
<dbReference type="AlphaFoldDB" id="W1Y9N7"/>
<feature type="non-terminal residue" evidence="1">
    <location>
        <position position="38"/>
    </location>
</feature>
<accession>W1Y9N7</accession>
<name>W1Y9N7_9ZZZZ</name>
<comment type="caution">
    <text evidence="1">The sequence shown here is derived from an EMBL/GenBank/DDBJ whole genome shotgun (WGS) entry which is preliminary data.</text>
</comment>
<protein>
    <submittedName>
        <fullName evidence="1">Uncharacterized protein</fullName>
    </submittedName>
</protein>
<proteinExistence type="predicted"/>
<sequence>MGVLEKNVVQQLRQHANDLLVVFQVACAAATFVHPSHL</sequence>
<reference evidence="1" key="1">
    <citation type="submission" date="2013-12" db="EMBL/GenBank/DDBJ databases">
        <title>A Varibaculum cambriense genome reconstructed from a premature infant gut community with otherwise low bacterial novelty that shifts toward anaerobic metabolism during the third week of life.</title>
        <authorList>
            <person name="Brown C.T."/>
            <person name="Sharon I."/>
            <person name="Thomas B.C."/>
            <person name="Castelle C.J."/>
            <person name="Morowitz M.J."/>
            <person name="Banfield J.F."/>
        </authorList>
    </citation>
    <scope>NUCLEOTIDE SEQUENCE</scope>
</reference>